<reference evidence="1 2" key="1">
    <citation type="journal article" date="2021" name="Sci. Rep.">
        <title>The genome of the diatom Chaetoceros tenuissimus carries an ancient integrated fragment of an extant virus.</title>
        <authorList>
            <person name="Hongo Y."/>
            <person name="Kimura K."/>
            <person name="Takaki Y."/>
            <person name="Yoshida Y."/>
            <person name="Baba S."/>
            <person name="Kobayashi G."/>
            <person name="Nagasaki K."/>
            <person name="Hano T."/>
            <person name="Tomaru Y."/>
        </authorList>
    </citation>
    <scope>NUCLEOTIDE SEQUENCE [LARGE SCALE GENOMIC DNA]</scope>
    <source>
        <strain evidence="1 2">NIES-3715</strain>
    </source>
</reference>
<evidence type="ECO:0000313" key="2">
    <source>
        <dbReference type="Proteomes" id="UP001054902"/>
    </source>
</evidence>
<dbReference type="Gene3D" id="1.25.40.20">
    <property type="entry name" value="Ankyrin repeat-containing domain"/>
    <property type="match status" value="1"/>
</dbReference>
<dbReference type="Proteomes" id="UP001054902">
    <property type="component" value="Unassembled WGS sequence"/>
</dbReference>
<dbReference type="EMBL" id="BLLK01000038">
    <property type="protein sequence ID" value="GFH49575.1"/>
    <property type="molecule type" value="Genomic_DNA"/>
</dbReference>
<sequence>MNLKELSDIHEKFVALHKRINEFPPLMREKMNRDADVILSMYQSSMMNFCDGATRFLHNLDDCIHDENMIVKVIETFPQAFIEESCDDGLLPIQRAAMFDKSVLFVPILAKEGMKINLGGERRLGGLLMRDSIDHRNVIQTLVLSHENGATIPLSMRAGRIKKGNERKYIQTLKQLDTMGLLPESELVNATVLKNVHIENCSLRFRFIFERHPHALQAQISNLGDIPIHWAATNLTSFMMCLEYGMQYYPEKFGFILQKNAYNQSALEIAISCLGKEKVLNCVYSYIPVESNFLHHIVRHSPCHLKDFVINYRTCINRKDDNGQLPLHVLLSHGKEQTSRNILQITDASVEILDLILLAHDSALTEKDPVNGLYPFMIPAVQEINMQNNMPSRKDKSSLNAIYTLLRRNPNACLESI</sequence>
<protein>
    <submittedName>
        <fullName evidence="1">Uncharacterized protein</fullName>
    </submittedName>
</protein>
<keyword evidence="2" id="KW-1185">Reference proteome</keyword>
<name>A0AAD3CRL3_9STRA</name>
<dbReference type="SUPFAM" id="SSF48403">
    <property type="entry name" value="Ankyrin repeat"/>
    <property type="match status" value="1"/>
</dbReference>
<dbReference type="AlphaFoldDB" id="A0AAD3CRL3"/>
<accession>A0AAD3CRL3</accession>
<dbReference type="InterPro" id="IPR036770">
    <property type="entry name" value="Ankyrin_rpt-contain_sf"/>
</dbReference>
<evidence type="ECO:0000313" key="1">
    <source>
        <dbReference type="EMBL" id="GFH49575.1"/>
    </source>
</evidence>
<comment type="caution">
    <text evidence="1">The sequence shown here is derived from an EMBL/GenBank/DDBJ whole genome shotgun (WGS) entry which is preliminary data.</text>
</comment>
<gene>
    <name evidence="1" type="ORF">CTEN210_06051</name>
</gene>
<organism evidence="1 2">
    <name type="scientific">Chaetoceros tenuissimus</name>
    <dbReference type="NCBI Taxonomy" id="426638"/>
    <lineage>
        <taxon>Eukaryota</taxon>
        <taxon>Sar</taxon>
        <taxon>Stramenopiles</taxon>
        <taxon>Ochrophyta</taxon>
        <taxon>Bacillariophyta</taxon>
        <taxon>Coscinodiscophyceae</taxon>
        <taxon>Chaetocerotophycidae</taxon>
        <taxon>Chaetocerotales</taxon>
        <taxon>Chaetocerotaceae</taxon>
        <taxon>Chaetoceros</taxon>
    </lineage>
</organism>
<proteinExistence type="predicted"/>